<comment type="subcellular location">
    <subcellularLocation>
        <location evidence="1">Cytoplasmic vesicle</location>
        <location evidence="1">Clathrin-coated vesicle membrane</location>
        <topology evidence="1">Peripheral membrane protein</topology>
        <orientation evidence="1">Cytoplasmic side</orientation>
    </subcellularLocation>
</comment>
<evidence type="ECO:0000256" key="4">
    <source>
        <dbReference type="ARBA" id="ARBA00022927"/>
    </source>
</evidence>
<dbReference type="PANTHER" id="PTHR10529">
    <property type="entry name" value="AP COMPLEX SUBUNIT MU"/>
    <property type="match status" value="1"/>
</dbReference>
<dbReference type="SUPFAM" id="SSF49447">
    <property type="entry name" value="Second domain of Mu2 adaptin subunit (ap50) of ap2 adaptor"/>
    <property type="match status" value="1"/>
</dbReference>
<feature type="domain" description="MHD" evidence="7">
    <location>
        <begin position="167"/>
        <end position="227"/>
    </location>
</feature>
<dbReference type="GO" id="GO:0030131">
    <property type="term" value="C:clathrin adaptor complex"/>
    <property type="evidence" value="ECO:0007669"/>
    <property type="project" value="InterPro"/>
</dbReference>
<keyword evidence="5" id="KW-0472">Membrane</keyword>
<dbReference type="GO" id="GO:0016192">
    <property type="term" value="P:vesicle-mediated transport"/>
    <property type="evidence" value="ECO:0007669"/>
    <property type="project" value="InterPro"/>
</dbReference>
<dbReference type="EMBL" id="SJOL01010803">
    <property type="protein sequence ID" value="TGZ50552.1"/>
    <property type="molecule type" value="Genomic_DNA"/>
</dbReference>
<dbReference type="GO" id="GO:0006886">
    <property type="term" value="P:intracellular protein transport"/>
    <property type="evidence" value="ECO:0007669"/>
    <property type="project" value="InterPro"/>
</dbReference>
<dbReference type="InterPro" id="IPR050431">
    <property type="entry name" value="Adaptor_comp_med_subunit"/>
</dbReference>
<comment type="similarity">
    <text evidence="2">Belongs to the adaptor complexes medium subunit family.</text>
</comment>
<evidence type="ECO:0000256" key="5">
    <source>
        <dbReference type="ARBA" id="ARBA00023136"/>
    </source>
</evidence>
<keyword evidence="3" id="KW-0813">Transport</keyword>
<dbReference type="InterPro" id="IPR001392">
    <property type="entry name" value="Clathrin_mu"/>
</dbReference>
<dbReference type="PROSITE" id="PS51072">
    <property type="entry name" value="MHD"/>
    <property type="match status" value="1"/>
</dbReference>
<dbReference type="Proteomes" id="UP000308267">
    <property type="component" value="Unassembled WGS sequence"/>
</dbReference>
<dbReference type="PRINTS" id="PR00314">
    <property type="entry name" value="CLATHRINADPT"/>
</dbReference>
<proteinExistence type="inferred from homology"/>
<reference evidence="8 9" key="1">
    <citation type="journal article" date="2019" name="BMC Genomics">
        <title>New insights from Opisthorchis felineus genome: update on genomics of the epidemiologically important liver flukes.</title>
        <authorList>
            <person name="Ershov N.I."/>
            <person name="Mordvinov V.A."/>
            <person name="Prokhortchouk E.B."/>
            <person name="Pakharukova M.Y."/>
            <person name="Gunbin K.V."/>
            <person name="Ustyantsev K."/>
            <person name="Genaev M.A."/>
            <person name="Blinov A.G."/>
            <person name="Mazur A."/>
            <person name="Boulygina E."/>
            <person name="Tsygankova S."/>
            <person name="Khrameeva E."/>
            <person name="Chekanov N."/>
            <person name="Fan G."/>
            <person name="Xiao A."/>
            <person name="Zhang H."/>
            <person name="Xu X."/>
            <person name="Yang H."/>
            <person name="Solovyev V."/>
            <person name="Lee S.M."/>
            <person name="Liu X."/>
            <person name="Afonnikov D.A."/>
            <person name="Skryabin K.G."/>
        </authorList>
    </citation>
    <scope>NUCLEOTIDE SEQUENCE [LARGE SCALE GENOMIC DNA]</scope>
    <source>
        <strain evidence="8">AK-0245</strain>
        <tissue evidence="8">Whole organism</tissue>
    </source>
</reference>
<evidence type="ECO:0000256" key="3">
    <source>
        <dbReference type="ARBA" id="ARBA00022448"/>
    </source>
</evidence>
<dbReference type="OrthoDB" id="10259133at2759"/>
<dbReference type="InterPro" id="IPR011012">
    <property type="entry name" value="Longin-like_dom_sf"/>
</dbReference>
<dbReference type="AlphaFoldDB" id="A0A4S2KLL5"/>
<dbReference type="FunFam" id="3.30.450.60:FF:000006">
    <property type="entry name" value="AP-1 complex subunit mu-1 isoform 1"/>
    <property type="match status" value="1"/>
</dbReference>
<evidence type="ECO:0000313" key="9">
    <source>
        <dbReference type="Proteomes" id="UP000308267"/>
    </source>
</evidence>
<accession>A0A4S2KLL5</accession>
<comment type="caution">
    <text evidence="8">The sequence shown here is derived from an EMBL/GenBank/DDBJ whole genome shotgun (WGS) entry which is preliminary data.</text>
</comment>
<dbReference type="CDD" id="cd14835">
    <property type="entry name" value="AP1_Mu_N"/>
    <property type="match status" value="1"/>
</dbReference>
<evidence type="ECO:0000313" key="8">
    <source>
        <dbReference type="EMBL" id="TGZ50552.1"/>
    </source>
</evidence>
<organism evidence="8 9">
    <name type="scientific">Opisthorchis felineus</name>
    <dbReference type="NCBI Taxonomy" id="147828"/>
    <lineage>
        <taxon>Eukaryota</taxon>
        <taxon>Metazoa</taxon>
        <taxon>Spiralia</taxon>
        <taxon>Lophotrochozoa</taxon>
        <taxon>Platyhelminthes</taxon>
        <taxon>Trematoda</taxon>
        <taxon>Digenea</taxon>
        <taxon>Opisthorchiida</taxon>
        <taxon>Opisthorchiata</taxon>
        <taxon>Opisthorchiidae</taxon>
        <taxon>Opisthorchis</taxon>
    </lineage>
</organism>
<name>A0A4S2KLL5_OPIFE</name>
<dbReference type="STRING" id="147828.A0A4S2KLL5"/>
<gene>
    <name evidence="8" type="ORF">CRM22_010783</name>
</gene>
<dbReference type="Gene3D" id="2.60.40.1170">
    <property type="entry name" value="Mu homology domain, subdomain B"/>
    <property type="match status" value="1"/>
</dbReference>
<dbReference type="Pfam" id="PF01217">
    <property type="entry name" value="Clat_adaptor_s"/>
    <property type="match status" value="1"/>
</dbReference>
<dbReference type="SUPFAM" id="SSF64356">
    <property type="entry name" value="SNARE-like"/>
    <property type="match status" value="1"/>
</dbReference>
<keyword evidence="6" id="KW-0968">Cytoplasmic vesicle</keyword>
<evidence type="ECO:0000256" key="2">
    <source>
        <dbReference type="ARBA" id="ARBA00005324"/>
    </source>
</evidence>
<evidence type="ECO:0000256" key="6">
    <source>
        <dbReference type="ARBA" id="ARBA00023329"/>
    </source>
</evidence>
<keyword evidence="4" id="KW-0653">Protein transport</keyword>
<sequence length="227" mass="26170">MVVSGLFILDNKGKVLIHRNYRGDVESNAIEKFLPIAMEREDEGNLVPVLQLGEITFTYVKCNYLYLVCLTRRNANIAMVLSFLYKLVNIFMEYFGEFEEESIRDNFVITYELLDEIMDFGYPQTTDTKILQEYITQQSHKLEAAPRPPMAVTNAVSWRSENLKYRKNEVFLDVVESVNLLVSSTGVVLRSEIVGSIKLRVYLSGMPELRLGLNDKLRFENMGRKST</sequence>
<evidence type="ECO:0000259" key="7">
    <source>
        <dbReference type="PROSITE" id="PS51072"/>
    </source>
</evidence>
<dbReference type="GO" id="GO:0030665">
    <property type="term" value="C:clathrin-coated vesicle membrane"/>
    <property type="evidence" value="ECO:0007669"/>
    <property type="project" value="UniProtKB-SubCell"/>
</dbReference>
<evidence type="ECO:0000256" key="1">
    <source>
        <dbReference type="ARBA" id="ARBA00004145"/>
    </source>
</evidence>
<dbReference type="InterPro" id="IPR022775">
    <property type="entry name" value="AP_mu_sigma_su"/>
</dbReference>
<dbReference type="InterPro" id="IPR028565">
    <property type="entry name" value="MHD"/>
</dbReference>
<protein>
    <recommendedName>
        <fullName evidence="7">MHD domain-containing protein</fullName>
    </recommendedName>
</protein>
<keyword evidence="9" id="KW-1185">Reference proteome</keyword>
<dbReference type="Pfam" id="PF00928">
    <property type="entry name" value="Adap_comp_sub"/>
    <property type="match status" value="1"/>
</dbReference>
<dbReference type="InterPro" id="IPR036168">
    <property type="entry name" value="AP2_Mu_C_sf"/>
</dbReference>
<dbReference type="Gene3D" id="3.30.450.60">
    <property type="match status" value="1"/>
</dbReference>